<protein>
    <submittedName>
        <fullName evidence="2">Esterase</fullName>
    </submittedName>
</protein>
<dbReference type="EMBL" id="AMXF01000003">
    <property type="protein sequence ID" value="ENO98907.1"/>
    <property type="molecule type" value="Genomic_DNA"/>
</dbReference>
<sequence>MSFAELACVFPCGETELVGVLALPHEPTGSVGVLVIVGGPQYRVGSHRQFLQLSRRLAAAGVPVMRFDYRGMGDAGGEVVDFEHTGPDIAAATEAFMRAAPSVRHLVLWGLCDGASAAAMYLPQDSRIAGVALLNPWVRTLASQERAEVTHYYARRFRDPAFWRKLVRGGVAVGPAIADFAAKAWRMMKSRTSPLEQTALSAAAPADFRERMSVALAAFQGRSLVMLSGRDLVAAEFRDHLRQTPLLLAWSADPRTTVLDFPQADHTFSSRAQKRAVEDAMLSWLADLEETLR</sequence>
<evidence type="ECO:0000313" key="2">
    <source>
        <dbReference type="EMBL" id="ENO98907.1"/>
    </source>
</evidence>
<dbReference type="InterPro" id="IPR017531">
    <property type="entry name" value="Hydrolase-1_PEP"/>
</dbReference>
<dbReference type="InterPro" id="IPR022742">
    <property type="entry name" value="Hydrolase_4"/>
</dbReference>
<proteinExistence type="predicted"/>
<dbReference type="ESTHER" id="9rhoo-n6zwt5">
    <property type="family name" value="Hydrolase-1_PEP"/>
</dbReference>
<dbReference type="Gene3D" id="3.40.50.1820">
    <property type="entry name" value="alpha/beta hydrolase"/>
    <property type="match status" value="1"/>
</dbReference>
<dbReference type="NCBIfam" id="TIGR03100">
    <property type="entry name" value="hydr1_PEP"/>
    <property type="match status" value="1"/>
</dbReference>
<dbReference type="SUPFAM" id="SSF53474">
    <property type="entry name" value="alpha/beta-Hydrolases"/>
    <property type="match status" value="1"/>
</dbReference>
<dbReference type="InterPro" id="IPR053145">
    <property type="entry name" value="AB_hydrolase_Est10"/>
</dbReference>
<feature type="domain" description="Serine aminopeptidase S33" evidence="1">
    <location>
        <begin position="48"/>
        <end position="143"/>
    </location>
</feature>
<evidence type="ECO:0000259" key="1">
    <source>
        <dbReference type="Pfam" id="PF12146"/>
    </source>
</evidence>
<gene>
    <name evidence="2" type="ORF">C667_01548</name>
</gene>
<dbReference type="GO" id="GO:0052689">
    <property type="term" value="F:carboxylic ester hydrolase activity"/>
    <property type="evidence" value="ECO:0007669"/>
    <property type="project" value="TreeGrafter"/>
</dbReference>
<keyword evidence="3" id="KW-1185">Reference proteome</keyword>
<dbReference type="PANTHER" id="PTHR43265">
    <property type="entry name" value="ESTERASE ESTD"/>
    <property type="match status" value="1"/>
</dbReference>
<name>N6ZWT5_9RHOO</name>
<dbReference type="Pfam" id="PF12146">
    <property type="entry name" value="Hydrolase_4"/>
    <property type="match status" value="1"/>
</dbReference>
<dbReference type="InterPro" id="IPR029058">
    <property type="entry name" value="AB_hydrolase_fold"/>
</dbReference>
<dbReference type="PANTHER" id="PTHR43265:SF1">
    <property type="entry name" value="ESTERASE ESTD"/>
    <property type="match status" value="1"/>
</dbReference>
<dbReference type="Proteomes" id="UP000013047">
    <property type="component" value="Unassembled WGS sequence"/>
</dbReference>
<dbReference type="AlphaFoldDB" id="N6ZWT5"/>
<reference evidence="2 3" key="1">
    <citation type="submission" date="2012-09" db="EMBL/GenBank/DDBJ databases">
        <title>Draft Genome Sequences of 6 Strains from Genus Thauera.</title>
        <authorList>
            <person name="Liu B."/>
            <person name="Shapleigh J.P."/>
            <person name="Frostegard A.H."/>
        </authorList>
    </citation>
    <scope>NUCLEOTIDE SEQUENCE [LARGE SCALE GENOMIC DNA]</scope>
    <source>
        <strain evidence="2 3">B4P</strain>
    </source>
</reference>
<dbReference type="RefSeq" id="WP_004355708.1">
    <property type="nucleotide sequence ID" value="NZ_AMXF01000003.1"/>
</dbReference>
<dbReference type="OrthoDB" id="5379975at2"/>
<evidence type="ECO:0000313" key="3">
    <source>
        <dbReference type="Proteomes" id="UP000013047"/>
    </source>
</evidence>
<organism evidence="2 3">
    <name type="scientific">Thauera phenylacetica B4P</name>
    <dbReference type="NCBI Taxonomy" id="1234382"/>
    <lineage>
        <taxon>Bacteria</taxon>
        <taxon>Pseudomonadati</taxon>
        <taxon>Pseudomonadota</taxon>
        <taxon>Betaproteobacteria</taxon>
        <taxon>Rhodocyclales</taxon>
        <taxon>Zoogloeaceae</taxon>
        <taxon>Thauera</taxon>
    </lineage>
</organism>
<comment type="caution">
    <text evidence="2">The sequence shown here is derived from an EMBL/GenBank/DDBJ whole genome shotgun (WGS) entry which is preliminary data.</text>
</comment>
<accession>N6ZWT5</accession>